<dbReference type="InterPro" id="IPR044925">
    <property type="entry name" value="His-Me_finger_sf"/>
</dbReference>
<evidence type="ECO:0000256" key="2">
    <source>
        <dbReference type="ARBA" id="ARBA00022722"/>
    </source>
</evidence>
<keyword evidence="4" id="KW-0255">Endonuclease</keyword>
<proteinExistence type="inferred from homology"/>
<comment type="caution">
    <text evidence="4">The sequence shown here is derived from an EMBL/GenBank/DDBJ whole genome shotgun (WGS) entry which is preliminary data.</text>
</comment>
<reference evidence="4 5" key="1">
    <citation type="journal article" date="2021" name="Sci. Rep.">
        <title>The distribution of antibiotic resistance genes in chicken gut microbiota commensals.</title>
        <authorList>
            <person name="Juricova H."/>
            <person name="Matiasovicova J."/>
            <person name="Kubasova T."/>
            <person name="Cejkova D."/>
            <person name="Rychlik I."/>
        </authorList>
    </citation>
    <scope>NUCLEOTIDE SEQUENCE [LARGE SCALE GENOMIC DNA]</scope>
    <source>
        <strain evidence="4 5">An829</strain>
    </source>
</reference>
<name>A0ABS2DSF3_9BURK</name>
<evidence type="ECO:0000256" key="3">
    <source>
        <dbReference type="ARBA" id="ARBA00022801"/>
    </source>
</evidence>
<keyword evidence="5" id="KW-1185">Reference proteome</keyword>
<sequence>MLLAQNIEGNTVNDSFSKAKRMLERSVYFDHRVTLYCRAPFDEKKNIKLPEGFKTPKHEKRAVRVEWEHVVPAENFGRFFVEWREGADVCVDNKGRSFKGRKCAEKANETFRYMQADMYNLFPAIGAVNALRSNYNFTMLSGVPNTFGTCEMKIDGRRAEPPEYARGEIARATLYMAAAYPQYRLSSQQRKLMESWNKLYPATEWECERADRIRALQKNENPYVVEACRAARLR</sequence>
<dbReference type="PANTHER" id="PTHR33607">
    <property type="entry name" value="ENDONUCLEASE-1"/>
    <property type="match status" value="1"/>
</dbReference>
<protein>
    <submittedName>
        <fullName evidence="4">Endonuclease</fullName>
    </submittedName>
</protein>
<keyword evidence="2" id="KW-0540">Nuclease</keyword>
<dbReference type="EMBL" id="JACJJC010000010">
    <property type="protein sequence ID" value="MBM6704265.1"/>
    <property type="molecule type" value="Genomic_DNA"/>
</dbReference>
<gene>
    <name evidence="4" type="ORF">H6A60_07190</name>
</gene>
<dbReference type="PANTHER" id="PTHR33607:SF2">
    <property type="entry name" value="ENDONUCLEASE-1"/>
    <property type="match status" value="1"/>
</dbReference>
<dbReference type="InterPro" id="IPR007346">
    <property type="entry name" value="Endonuclease-I"/>
</dbReference>
<evidence type="ECO:0000313" key="4">
    <source>
        <dbReference type="EMBL" id="MBM6704265.1"/>
    </source>
</evidence>
<dbReference type="Pfam" id="PF04231">
    <property type="entry name" value="Endonuclease_1"/>
    <property type="match status" value="1"/>
</dbReference>
<dbReference type="Proteomes" id="UP000715095">
    <property type="component" value="Unassembled WGS sequence"/>
</dbReference>
<accession>A0ABS2DSF3</accession>
<dbReference type="GO" id="GO:0004519">
    <property type="term" value="F:endonuclease activity"/>
    <property type="evidence" value="ECO:0007669"/>
    <property type="project" value="UniProtKB-KW"/>
</dbReference>
<dbReference type="SUPFAM" id="SSF54060">
    <property type="entry name" value="His-Me finger endonucleases"/>
    <property type="match status" value="1"/>
</dbReference>
<organism evidence="4 5">
    <name type="scientific">Sutterella massiliensis</name>
    <dbReference type="NCBI Taxonomy" id="1816689"/>
    <lineage>
        <taxon>Bacteria</taxon>
        <taxon>Pseudomonadati</taxon>
        <taxon>Pseudomonadota</taxon>
        <taxon>Betaproteobacteria</taxon>
        <taxon>Burkholderiales</taxon>
        <taxon>Sutterellaceae</taxon>
        <taxon>Sutterella</taxon>
    </lineage>
</organism>
<evidence type="ECO:0000256" key="1">
    <source>
        <dbReference type="ARBA" id="ARBA00006429"/>
    </source>
</evidence>
<comment type="similarity">
    <text evidence="1">Belongs to the EndA/NucM nuclease family.</text>
</comment>
<keyword evidence="3" id="KW-0378">Hydrolase</keyword>
<evidence type="ECO:0000313" key="5">
    <source>
        <dbReference type="Proteomes" id="UP000715095"/>
    </source>
</evidence>